<dbReference type="Pfam" id="PF00754">
    <property type="entry name" value="F5_F8_type_C"/>
    <property type="match status" value="1"/>
</dbReference>
<gene>
    <name evidence="2" type="ORF">BRE01_17960</name>
</gene>
<reference evidence="2 3" key="1">
    <citation type="submission" date="2019-06" db="EMBL/GenBank/DDBJ databases">
        <title>Whole genome shotgun sequence of Brevibacillus reuszeri NBRC 15719.</title>
        <authorList>
            <person name="Hosoyama A."/>
            <person name="Uohara A."/>
            <person name="Ohji S."/>
            <person name="Ichikawa N."/>
        </authorList>
    </citation>
    <scope>NUCLEOTIDE SEQUENCE [LARGE SCALE GENOMIC DNA]</scope>
    <source>
        <strain evidence="2 3">NBRC 15719</strain>
    </source>
</reference>
<dbReference type="InterPro" id="IPR008979">
    <property type="entry name" value="Galactose-bd-like_sf"/>
</dbReference>
<dbReference type="SUPFAM" id="SSF49785">
    <property type="entry name" value="Galactose-binding domain-like"/>
    <property type="match status" value="1"/>
</dbReference>
<dbReference type="EMBL" id="BJON01000006">
    <property type="protein sequence ID" value="GED68094.1"/>
    <property type="molecule type" value="Genomic_DNA"/>
</dbReference>
<proteinExistence type="predicted"/>
<name>A0ABQ0TL13_9BACL</name>
<dbReference type="PROSITE" id="PS50022">
    <property type="entry name" value="FA58C_3"/>
    <property type="match status" value="1"/>
</dbReference>
<sequence length="515" mass="56772">MANIGQALNNPEAGWKRIDNTHRAITYTGTWNTESGDWNYGGSAAYSSTAGSKLSFRFYGDKLRIIGGMYTGRTTATTVRIDGILQGTINENNNSTNGVSRALVFEKTGLSREGHLCEITVVGSGMFLFDAIDVDTVSTLATYFPKTVGRLRSSIETMEDGDFIPFRIDVDTVWTYTLNDTSVPEVPLTGLSNTAGQKGFLFLIRVSKGILVADRVGVTGVSWDSLNIGNLIQGKYANTGNLVPVLTSNTNGSVVISASSIYQPTQDAYKAFDRVLQGDTSRWLSKIGFPQWLQVDLGTAKVTTTYTIIASQYLAASPKAWTFEGSNDSTKWDVLDTVRGQIGWDATKRIYRFENRTPYRYYRILITENNGYQGNYGIEITEMELLYEQGVIRSLTGGVGFADANGNLSATNKGLGAWPPNNEWDRYIINFPSQLIQAGKTYTDVFNLDLNVVTWCQDTPSIGMAHPDGGLPNPSTNLARIHRNSIFAWATSNWGSEWNGTKQGFRPVLEYREGE</sequence>
<evidence type="ECO:0000259" key="1">
    <source>
        <dbReference type="PROSITE" id="PS50022"/>
    </source>
</evidence>
<protein>
    <recommendedName>
        <fullName evidence="1">F5/8 type C domain-containing protein</fullName>
    </recommendedName>
</protein>
<accession>A0ABQ0TL13</accession>
<feature type="domain" description="F5/8 type C" evidence="1">
    <location>
        <begin position="237"/>
        <end position="388"/>
    </location>
</feature>
<dbReference type="Proteomes" id="UP000319578">
    <property type="component" value="Unassembled WGS sequence"/>
</dbReference>
<dbReference type="Gene3D" id="2.60.120.260">
    <property type="entry name" value="Galactose-binding domain-like"/>
    <property type="match status" value="2"/>
</dbReference>
<dbReference type="RefSeq" id="WP_049736559.1">
    <property type="nucleotide sequence ID" value="NZ_BJON01000006.1"/>
</dbReference>
<dbReference type="InterPro" id="IPR000421">
    <property type="entry name" value="FA58C"/>
</dbReference>
<evidence type="ECO:0000313" key="3">
    <source>
        <dbReference type="Proteomes" id="UP000319578"/>
    </source>
</evidence>
<organism evidence="2 3">
    <name type="scientific">Brevibacillus reuszeri</name>
    <dbReference type="NCBI Taxonomy" id="54915"/>
    <lineage>
        <taxon>Bacteria</taxon>
        <taxon>Bacillati</taxon>
        <taxon>Bacillota</taxon>
        <taxon>Bacilli</taxon>
        <taxon>Bacillales</taxon>
        <taxon>Paenibacillaceae</taxon>
        <taxon>Brevibacillus</taxon>
    </lineage>
</organism>
<comment type="caution">
    <text evidence="2">The sequence shown here is derived from an EMBL/GenBank/DDBJ whole genome shotgun (WGS) entry which is preliminary data.</text>
</comment>
<evidence type="ECO:0000313" key="2">
    <source>
        <dbReference type="EMBL" id="GED68094.1"/>
    </source>
</evidence>
<keyword evidence="3" id="KW-1185">Reference proteome</keyword>